<evidence type="ECO:0008006" key="2">
    <source>
        <dbReference type="Google" id="ProtNLM"/>
    </source>
</evidence>
<protein>
    <recommendedName>
        <fullName evidence="2">DUF3047 domain-containing protein</fullName>
    </recommendedName>
</protein>
<accession>A0A0F9HB25</accession>
<sequence length="153" mass="17707">DNGTILFKPVRLNPEEYSFLSWSWKISNILPDSREKEVGGDDYPAAVCIVYSKSYFSLLFGRYKILVYAYGNNVQVGERYKSPCEARARFTIVQSGERDAGKWLSYRVNHYEDYIQEFGHEPPGIIYVGLQSNADRTHGRVEAWYSDIALNRF</sequence>
<proteinExistence type="predicted"/>
<organism evidence="1">
    <name type="scientific">marine sediment metagenome</name>
    <dbReference type="NCBI Taxonomy" id="412755"/>
    <lineage>
        <taxon>unclassified sequences</taxon>
        <taxon>metagenomes</taxon>
        <taxon>ecological metagenomes</taxon>
    </lineage>
</organism>
<gene>
    <name evidence="1" type="ORF">LCGC14_2086560</name>
</gene>
<dbReference type="AlphaFoldDB" id="A0A0F9HB25"/>
<dbReference type="Pfam" id="PF11249">
    <property type="entry name" value="DUF3047"/>
    <property type="match status" value="1"/>
</dbReference>
<dbReference type="EMBL" id="LAZR01025324">
    <property type="protein sequence ID" value="KKL72277.1"/>
    <property type="molecule type" value="Genomic_DNA"/>
</dbReference>
<evidence type="ECO:0000313" key="1">
    <source>
        <dbReference type="EMBL" id="KKL72277.1"/>
    </source>
</evidence>
<reference evidence="1" key="1">
    <citation type="journal article" date="2015" name="Nature">
        <title>Complex archaea that bridge the gap between prokaryotes and eukaryotes.</title>
        <authorList>
            <person name="Spang A."/>
            <person name="Saw J.H."/>
            <person name="Jorgensen S.L."/>
            <person name="Zaremba-Niedzwiedzka K."/>
            <person name="Martijn J."/>
            <person name="Lind A.E."/>
            <person name="van Eijk R."/>
            <person name="Schleper C."/>
            <person name="Guy L."/>
            <person name="Ettema T.J."/>
        </authorList>
    </citation>
    <scope>NUCLEOTIDE SEQUENCE</scope>
</reference>
<feature type="non-terminal residue" evidence="1">
    <location>
        <position position="1"/>
    </location>
</feature>
<name>A0A0F9HB25_9ZZZZ</name>
<dbReference type="InterPro" id="IPR021409">
    <property type="entry name" value="DUF3047"/>
</dbReference>
<comment type="caution">
    <text evidence="1">The sequence shown here is derived from an EMBL/GenBank/DDBJ whole genome shotgun (WGS) entry which is preliminary data.</text>
</comment>